<dbReference type="GO" id="GO:0005524">
    <property type="term" value="F:ATP binding"/>
    <property type="evidence" value="ECO:0007669"/>
    <property type="project" value="UniProtKB-UniRule"/>
</dbReference>
<dbReference type="GO" id="GO:0000407">
    <property type="term" value="C:phagophore assembly site"/>
    <property type="evidence" value="ECO:0007669"/>
    <property type="project" value="TreeGrafter"/>
</dbReference>
<keyword evidence="2 5" id="KW-0547">Nucleotide-binding</keyword>
<proteinExistence type="predicted"/>
<dbReference type="InterPro" id="IPR000719">
    <property type="entry name" value="Prot_kinase_dom"/>
</dbReference>
<dbReference type="Gene3D" id="1.10.510.10">
    <property type="entry name" value="Transferase(Phosphotransferase) domain 1"/>
    <property type="match status" value="1"/>
</dbReference>
<dbReference type="Pfam" id="PF00069">
    <property type="entry name" value="Pkinase"/>
    <property type="match status" value="1"/>
</dbReference>
<dbReference type="InterPro" id="IPR011009">
    <property type="entry name" value="Kinase-like_dom_sf"/>
</dbReference>
<dbReference type="InterPro" id="IPR008271">
    <property type="entry name" value="Ser/Thr_kinase_AS"/>
</dbReference>
<evidence type="ECO:0000256" key="5">
    <source>
        <dbReference type="PROSITE-ProRule" id="PRU10141"/>
    </source>
</evidence>
<organism evidence="8 9">
    <name type="scientific">Stylonychia lemnae</name>
    <name type="common">Ciliate</name>
    <dbReference type="NCBI Taxonomy" id="5949"/>
    <lineage>
        <taxon>Eukaryota</taxon>
        <taxon>Sar</taxon>
        <taxon>Alveolata</taxon>
        <taxon>Ciliophora</taxon>
        <taxon>Intramacronucleata</taxon>
        <taxon>Spirotrichea</taxon>
        <taxon>Stichotrichia</taxon>
        <taxon>Sporadotrichida</taxon>
        <taxon>Oxytrichidae</taxon>
        <taxon>Stylonychinae</taxon>
        <taxon>Stylonychia</taxon>
    </lineage>
</organism>
<evidence type="ECO:0000259" key="7">
    <source>
        <dbReference type="PROSITE" id="PS50011"/>
    </source>
</evidence>
<keyword evidence="1" id="KW-0808">Transferase</keyword>
<keyword evidence="4 5" id="KW-0067">ATP-binding</keyword>
<feature type="binding site" evidence="5">
    <location>
        <position position="1393"/>
    </location>
    <ligand>
        <name>ATP</name>
        <dbReference type="ChEBI" id="CHEBI:30616"/>
    </ligand>
</feature>
<evidence type="ECO:0000313" key="8">
    <source>
        <dbReference type="EMBL" id="CDW71432.1"/>
    </source>
</evidence>
<dbReference type="Proteomes" id="UP000039865">
    <property type="component" value="Unassembled WGS sequence"/>
</dbReference>
<protein>
    <submittedName>
        <fullName evidence="8">Protein kinase</fullName>
    </submittedName>
</protein>
<dbReference type="PROSITE" id="PS00108">
    <property type="entry name" value="PROTEIN_KINASE_ST"/>
    <property type="match status" value="1"/>
</dbReference>
<dbReference type="GO" id="GO:0000045">
    <property type="term" value="P:autophagosome assembly"/>
    <property type="evidence" value="ECO:0007669"/>
    <property type="project" value="TreeGrafter"/>
</dbReference>
<sequence length="2177" mass="250929">MSQTPETMKLLNEVLIFDEQWQESIKTFSISLYLSDIVSTININDRSNTQNVSLIIDELRGINLINFDEPYFISLIMSAQNIELYQQTKDSIYHVLFCSLDIMRYFKSVLHFYHDAIQRYFQNSNHNQKNKYPASGGPDGDKMKSDMKPINLDKKVDYNSTQKGSITDQTGNTNNDVILQKYWKNVIRKILYQYMYLITPPNGLFSQYLQYNAINYVNQNSSNNYYSKLSLSPSKRNDTLNQEYSYRSGNPPLNFKLTKSIINFTKLMFNIPDKFTKYVFIEELMLFYIRTHYISFVRLYNKNFSKKDQILTQTKDISLTLCKKHLECLFGIAKNRNEDTRRKLYQFKVVQFLTQEIELEFDVQQRRKRFIQLSKEEEDKIKQDQAKDQVINLKQEEQKAQKQLQNPPIIEQAQSQTNKPQNMLGMLGLKKLNLTGVAGASLFSGAGDPNEAQAQDISIITIEQNNQATQIDKQFQQIKDGNPPLKQNLELNKQDQIESKVNNSKEDDKVQVIQQEIFPPPQKKGLPPGLKKLNITGLGLSDLVQDNNDVKPANIEKPANQVEEIKQEIIQEAPNQQLPKKLPFGMPALKIAGLGLSDLVPDKPEEKKQPEPEKIQKQETTLKQENQNEDKVVEEIKQIQPQNQIKKPMGLGFKIPALNVAGLGLSDLVKDDKQEEIKVQLKIEEIKKSPKIQEKQQLQQQQQPPKKLGIPKLKIDGLGLSDLVQDKEEQKNMPPSIQIKIQDEQMKTINPDQNNHQTIDYGTMGKEELFKKQDGNLFDKTAPLKLFDADEYNNMNSQKSVEQQKNRQGKRLSDPQLMMESQESAQFLNQVKLNHGGMIINIPEEKLDDKRKQLLNKNRVNLIPPRQRNSISQSIRSNNEYEDSNISFFDKRSPPKDQILSEQFNLLNQNTLNLQGMKVESVMDNLSQMHSPNLDRRMTVNVNQSGIKNQLANTPMDTINSMHNEKRTQSLNANQGQTPLNNSSRSSNGSFVGKNKVYVPFLKFPEDIHEDPSGKIKIYQKPDENRFRLMKSKDQNATPEIQRPQAQNSITLIEQTIPSQSSLTMSNQKQKGGFGKKGKLLNINSQNSCNEGSQASSGGNGDQKIMKFNFNIEDQKQLRPDIPRPEKREDKLLESSVQNFQFSSINTQDFQVPTVIIKKPTIPSLVIPQKQNESETSKLQQQIEFQQELNKNQIGGDLTNLEKSLNQQNNPKFQLLLDKTPSEQQKSPQKQFNNVKATMTQTLFKEEKEIVNTEANFYLKERNARPIYQDEDLHVLMLSLMTCLLLKPERGILDDLYCSQYPIDNGKQNILFLLHHHMNNPQNQQIIPKILNKVYEINPPLAGQRLLKLLCTSLFDIGHYNYGKNWKKIGDGAYAKVYEAETNLSEPQSVAIKQCLLPSTIYDRCVLHDIFTEITCLEELRLEPCVTDLYDYGLDNQCYYIVQKKYTCSLREWRMQQSKSLSENLSVYLSIYKEFLKSLQIIHSHNVTHYDIKCDNVLIDFSSQNSNHLSKSVSMLEDDRLKLAIADFGECKIFSDDKDELCQRNRGTDYYKSPEMLQLTLNTRKDTDKYDRRKQVGTNRISDIWSAGCMFFELLTGEILFYNQDYFAFLNRVTRAQEALFTSDKLELINNNVYLIDFLKYMLVRDSRLRPSIDNVVKRFEHVHALLVSTTAQATTLNRFTLGLQPQNSHNAGRGQNTLDHLLDQAQLILIQNSQVYGGEIKEENIQQNQQNNDQENQNQNVSLIDEVQNKKPSKKGSSIDIMQILEDIYLISNKWIKNNQLKAIRMGVTHLVIEQKYSSQSLRDKFETLEVPEFCEDYLLLNNHDSSNNEINPFTLMTGLGVLDFLRKVALQRGKVAFIENSNLNGETLMRNGIRQRLIRECLLICLNHIFQTNAYETYNLIRSQNLFFKIQSQRLGTLSKWSQITSKINQYLMTFPRFQCICGSCLIILKRQFANYQSMQTSSCNCCQYYKSVENSQCPSPGCNEFIQYLRTFFKSIYGVGTGSQAIDSLHWGFLEEEDFILGPNYLGQQQHNTIQKRMIISNMSKTIDKNSSIVSIVEKKNSGNVVRGGAIKEPIDFNMISKSSATVKNYNAYSRWKLYKCKECHVWTHAVNELENRYAILLNNRIKDNFQGINLSGGQQKSSQINISSLNNKQSNSTGVRVPILKRIKLSLPF</sequence>
<feature type="region of interest" description="Disordered" evidence="6">
    <location>
        <begin position="600"/>
        <end position="629"/>
    </location>
</feature>
<dbReference type="PANTHER" id="PTHR24348:SF22">
    <property type="entry name" value="NON-SPECIFIC SERINE_THREONINE PROTEIN KINASE"/>
    <property type="match status" value="1"/>
</dbReference>
<keyword evidence="9" id="KW-1185">Reference proteome</keyword>
<evidence type="ECO:0000256" key="6">
    <source>
        <dbReference type="SAM" id="MobiDB-lite"/>
    </source>
</evidence>
<accession>A0A077ZN73</accession>
<evidence type="ECO:0000256" key="1">
    <source>
        <dbReference type="ARBA" id="ARBA00022679"/>
    </source>
</evidence>
<evidence type="ECO:0000256" key="4">
    <source>
        <dbReference type="ARBA" id="ARBA00022840"/>
    </source>
</evidence>
<dbReference type="CDD" id="cd00180">
    <property type="entry name" value="PKc"/>
    <property type="match status" value="1"/>
</dbReference>
<evidence type="ECO:0000256" key="2">
    <source>
        <dbReference type="ARBA" id="ARBA00022741"/>
    </source>
</evidence>
<dbReference type="InterPro" id="IPR045269">
    <property type="entry name" value="Atg1-like"/>
</dbReference>
<name>A0A077ZN73_STYLE</name>
<dbReference type="PROSITE" id="PS50011">
    <property type="entry name" value="PROTEIN_KINASE_DOM"/>
    <property type="match status" value="1"/>
</dbReference>
<dbReference type="GO" id="GO:0004674">
    <property type="term" value="F:protein serine/threonine kinase activity"/>
    <property type="evidence" value="ECO:0007669"/>
    <property type="project" value="InterPro"/>
</dbReference>
<keyword evidence="3 8" id="KW-0418">Kinase</keyword>
<dbReference type="OrthoDB" id="440949at2759"/>
<dbReference type="SUPFAM" id="SSF56112">
    <property type="entry name" value="Protein kinase-like (PK-like)"/>
    <property type="match status" value="1"/>
</dbReference>
<evidence type="ECO:0000256" key="3">
    <source>
        <dbReference type="ARBA" id="ARBA00022777"/>
    </source>
</evidence>
<dbReference type="GO" id="GO:0005776">
    <property type="term" value="C:autophagosome"/>
    <property type="evidence" value="ECO:0007669"/>
    <property type="project" value="TreeGrafter"/>
</dbReference>
<dbReference type="SMART" id="SM00220">
    <property type="entry name" value="S_TKc"/>
    <property type="match status" value="1"/>
</dbReference>
<dbReference type="EMBL" id="CCKQ01000375">
    <property type="protein sequence ID" value="CDW71432.1"/>
    <property type="molecule type" value="Genomic_DNA"/>
</dbReference>
<feature type="compositionally biased region" description="Polar residues" evidence="6">
    <location>
        <begin position="972"/>
        <end position="990"/>
    </location>
</feature>
<feature type="region of interest" description="Disordered" evidence="6">
    <location>
        <begin position="972"/>
        <end position="991"/>
    </location>
</feature>
<feature type="domain" description="Protein kinase" evidence="7">
    <location>
        <begin position="1363"/>
        <end position="1667"/>
    </location>
</feature>
<dbReference type="GO" id="GO:0016020">
    <property type="term" value="C:membrane"/>
    <property type="evidence" value="ECO:0007669"/>
    <property type="project" value="TreeGrafter"/>
</dbReference>
<dbReference type="PANTHER" id="PTHR24348">
    <property type="entry name" value="SERINE/THREONINE-PROTEIN KINASE UNC-51-RELATED"/>
    <property type="match status" value="1"/>
</dbReference>
<dbReference type="InParanoid" id="A0A077ZN73"/>
<dbReference type="GO" id="GO:0005829">
    <property type="term" value="C:cytosol"/>
    <property type="evidence" value="ECO:0007669"/>
    <property type="project" value="TreeGrafter"/>
</dbReference>
<dbReference type="Gene3D" id="3.30.200.20">
    <property type="entry name" value="Phosphorylase Kinase, domain 1"/>
    <property type="match status" value="1"/>
</dbReference>
<dbReference type="InterPro" id="IPR017441">
    <property type="entry name" value="Protein_kinase_ATP_BS"/>
</dbReference>
<gene>
    <name evidence="8" type="primary">Contig8455.g9030</name>
    <name evidence="8" type="ORF">STYLEM_376</name>
</gene>
<dbReference type="GO" id="GO:0010506">
    <property type="term" value="P:regulation of autophagy"/>
    <property type="evidence" value="ECO:0007669"/>
    <property type="project" value="InterPro"/>
</dbReference>
<dbReference type="PROSITE" id="PS00107">
    <property type="entry name" value="PROTEIN_KINASE_ATP"/>
    <property type="match status" value="1"/>
</dbReference>
<evidence type="ECO:0000313" key="9">
    <source>
        <dbReference type="Proteomes" id="UP000039865"/>
    </source>
</evidence>
<reference evidence="8 9" key="1">
    <citation type="submission" date="2014-06" db="EMBL/GenBank/DDBJ databases">
        <authorList>
            <person name="Swart Estienne"/>
        </authorList>
    </citation>
    <scope>NUCLEOTIDE SEQUENCE [LARGE SCALE GENOMIC DNA]</scope>
    <source>
        <strain evidence="8 9">130c</strain>
    </source>
</reference>